<evidence type="ECO:0000313" key="1">
    <source>
        <dbReference type="EMBL" id="GAI78955.1"/>
    </source>
</evidence>
<organism evidence="1">
    <name type="scientific">marine sediment metagenome</name>
    <dbReference type="NCBI Taxonomy" id="412755"/>
    <lineage>
        <taxon>unclassified sequences</taxon>
        <taxon>metagenomes</taxon>
        <taxon>ecological metagenomes</taxon>
    </lineage>
</organism>
<dbReference type="AlphaFoldDB" id="X1SUG8"/>
<name>X1SUG8_9ZZZZ</name>
<comment type="caution">
    <text evidence="1">The sequence shown here is derived from an EMBL/GenBank/DDBJ whole genome shotgun (WGS) entry which is preliminary data.</text>
</comment>
<dbReference type="EMBL" id="BARW01007991">
    <property type="protein sequence ID" value="GAI78955.1"/>
    <property type="molecule type" value="Genomic_DNA"/>
</dbReference>
<reference evidence="1" key="1">
    <citation type="journal article" date="2014" name="Front. Microbiol.">
        <title>High frequency of phylogenetically diverse reductive dehalogenase-homologous genes in deep subseafloor sedimentary metagenomes.</title>
        <authorList>
            <person name="Kawai M."/>
            <person name="Futagami T."/>
            <person name="Toyoda A."/>
            <person name="Takaki Y."/>
            <person name="Nishi S."/>
            <person name="Hori S."/>
            <person name="Arai W."/>
            <person name="Tsubouchi T."/>
            <person name="Morono Y."/>
            <person name="Uchiyama I."/>
            <person name="Ito T."/>
            <person name="Fujiyama A."/>
            <person name="Inagaki F."/>
            <person name="Takami H."/>
        </authorList>
    </citation>
    <scope>NUCLEOTIDE SEQUENCE</scope>
    <source>
        <strain evidence="1">Expedition CK06-06</strain>
    </source>
</reference>
<sequence>MIRADKWPDELPPEIKRIREKAAERLYKYDGAGEGMFGHTSFDRANERIKQGYLENADALLFKLTELGARIKINGKWYGLDGTLKEVDQDGN</sequence>
<gene>
    <name evidence="1" type="ORF">S12H4_16511</name>
</gene>
<accession>X1SUG8</accession>
<proteinExistence type="predicted"/>
<protein>
    <submittedName>
        <fullName evidence="1">Uncharacterized protein</fullName>
    </submittedName>
</protein>